<dbReference type="InterPro" id="IPR002223">
    <property type="entry name" value="Kunitz_BPTI"/>
</dbReference>
<keyword evidence="4" id="KW-1185">Reference proteome</keyword>
<dbReference type="EMBL" id="WIXE01005629">
    <property type="protein sequence ID" value="KAK5982011.1"/>
    <property type="molecule type" value="Genomic_DNA"/>
</dbReference>
<dbReference type="PROSITE" id="PS50279">
    <property type="entry name" value="BPTI_KUNITZ_2"/>
    <property type="match status" value="1"/>
</dbReference>
<feature type="signal peptide" evidence="1">
    <location>
        <begin position="1"/>
        <end position="19"/>
    </location>
</feature>
<evidence type="ECO:0000256" key="1">
    <source>
        <dbReference type="SAM" id="SignalP"/>
    </source>
</evidence>
<dbReference type="AlphaFoldDB" id="A0AAN8FKZ1"/>
<feature type="domain" description="BPTI/Kunitz inhibitor" evidence="2">
    <location>
        <begin position="25"/>
        <end position="78"/>
    </location>
</feature>
<comment type="caution">
    <text evidence="3">The sequence shown here is derived from an EMBL/GenBank/DDBJ whole genome shotgun (WGS) entry which is preliminary data.</text>
</comment>
<proteinExistence type="predicted"/>
<dbReference type="Proteomes" id="UP001331761">
    <property type="component" value="Unassembled WGS sequence"/>
</dbReference>
<evidence type="ECO:0000259" key="2">
    <source>
        <dbReference type="PROSITE" id="PS50279"/>
    </source>
</evidence>
<organism evidence="3 4">
    <name type="scientific">Trichostrongylus colubriformis</name>
    <name type="common">Black scour worm</name>
    <dbReference type="NCBI Taxonomy" id="6319"/>
    <lineage>
        <taxon>Eukaryota</taxon>
        <taxon>Metazoa</taxon>
        <taxon>Ecdysozoa</taxon>
        <taxon>Nematoda</taxon>
        <taxon>Chromadorea</taxon>
        <taxon>Rhabditida</taxon>
        <taxon>Rhabditina</taxon>
        <taxon>Rhabditomorpha</taxon>
        <taxon>Strongyloidea</taxon>
        <taxon>Trichostrongylidae</taxon>
        <taxon>Trichostrongylus</taxon>
    </lineage>
</organism>
<dbReference type="PANTHER" id="PTHR47248:SF7">
    <property type="entry name" value="BPTI_KUNITZ INHIBITOR DOMAIN-CONTAINING PROTEIN"/>
    <property type="match status" value="1"/>
</dbReference>
<dbReference type="InterPro" id="IPR036880">
    <property type="entry name" value="Kunitz_BPTI_sf"/>
</dbReference>
<dbReference type="PRINTS" id="PR00759">
    <property type="entry name" value="BASICPTASE"/>
</dbReference>
<dbReference type="PROSITE" id="PS00280">
    <property type="entry name" value="BPTI_KUNITZ_1"/>
    <property type="match status" value="1"/>
</dbReference>
<dbReference type="GO" id="GO:0004867">
    <property type="term" value="F:serine-type endopeptidase inhibitor activity"/>
    <property type="evidence" value="ECO:0007669"/>
    <property type="project" value="InterPro"/>
</dbReference>
<dbReference type="SMART" id="SM00131">
    <property type="entry name" value="KU"/>
    <property type="match status" value="1"/>
</dbReference>
<dbReference type="Gene3D" id="4.10.410.10">
    <property type="entry name" value="Pancreatic trypsin inhibitor Kunitz domain"/>
    <property type="match status" value="1"/>
</dbReference>
<dbReference type="SUPFAM" id="SSF57362">
    <property type="entry name" value="BPTI-like"/>
    <property type="match status" value="1"/>
</dbReference>
<dbReference type="PANTHER" id="PTHR47248">
    <property type="entry name" value="PROTEIN CBG06772"/>
    <property type="match status" value="1"/>
</dbReference>
<evidence type="ECO:0000313" key="4">
    <source>
        <dbReference type="Proteomes" id="UP001331761"/>
    </source>
</evidence>
<reference evidence="3 4" key="1">
    <citation type="submission" date="2019-10" db="EMBL/GenBank/DDBJ databases">
        <title>Assembly and Annotation for the nematode Trichostrongylus colubriformis.</title>
        <authorList>
            <person name="Martin J."/>
        </authorList>
    </citation>
    <scope>NUCLEOTIDE SEQUENCE [LARGE SCALE GENOMIC DNA]</scope>
    <source>
        <strain evidence="3">G859</strain>
        <tissue evidence="3">Whole worm</tissue>
    </source>
</reference>
<sequence length="179" mass="19535">MMKLLPVLALVIAFQGTEAGRDTSCSAPADIGSQKCDAKPSIRYYYDPSRFDCFPFKYNGCGGNGNNYLKFSECRQRCAPADAFTCPGGVTREMGNCHQKSDCLPGSTCMMGYMYGKCCDDIATAQAQNLDCGGKMIVKVDGEEDWRQGLDYLGISCNDAFCPHGSECRENGVYAFCCK</sequence>
<feature type="chain" id="PRO_5043012464" description="BPTI/Kunitz inhibitor domain-containing protein" evidence="1">
    <location>
        <begin position="20"/>
        <end position="179"/>
    </location>
</feature>
<name>A0AAN8FKZ1_TRICO</name>
<dbReference type="InterPro" id="IPR052861">
    <property type="entry name" value="BPTI/Kunitz_domain"/>
</dbReference>
<dbReference type="InterPro" id="IPR020901">
    <property type="entry name" value="Prtase_inh_Kunz-CS"/>
</dbReference>
<gene>
    <name evidence="3" type="ORF">GCK32_016460</name>
</gene>
<dbReference type="Pfam" id="PF00014">
    <property type="entry name" value="Kunitz_BPTI"/>
    <property type="match status" value="1"/>
</dbReference>
<evidence type="ECO:0000313" key="3">
    <source>
        <dbReference type="EMBL" id="KAK5982011.1"/>
    </source>
</evidence>
<protein>
    <recommendedName>
        <fullName evidence="2">BPTI/Kunitz inhibitor domain-containing protein</fullName>
    </recommendedName>
</protein>
<keyword evidence="1" id="KW-0732">Signal</keyword>
<accession>A0AAN8FKZ1</accession>